<dbReference type="SUPFAM" id="SSF56752">
    <property type="entry name" value="D-aminoacid aminotransferase-like PLP-dependent enzymes"/>
    <property type="match status" value="1"/>
</dbReference>
<keyword evidence="6" id="KW-0808">Transferase</keyword>
<dbReference type="Pfam" id="PF01063">
    <property type="entry name" value="Aminotran_4"/>
    <property type="match status" value="1"/>
</dbReference>
<dbReference type="PROSITE" id="PS00770">
    <property type="entry name" value="AA_TRANSFER_CLASS_4"/>
    <property type="match status" value="1"/>
</dbReference>
<keyword evidence="7" id="KW-1185">Reference proteome</keyword>
<sequence>MTIAYLNGEYIPLEEAKISPMDRGFLFGDGIYEVIPSYGGKTIGTALHLIRFEKGLCEIGIDTPWSRTDLKAIFDELLARNGNGNLGIYLQVTRGVTMKRNHAFPKSPTPTIFAYTFDIPEPDNGNSETVTQWQVSSGRDLRWQRCHIKSTSLLGNVLHMMEGVESGAGEILLFDAEDNLTEAAACNVFVVTKGVVRTPALDNHKLAGVTRDMALAILRRHSSIEVREETISRRDVMSADEVWLSSSTKELEPVVLIDGQSVGTGKPGPVWSAAQALFAQHRFDDFA</sequence>
<dbReference type="GO" id="GO:0008483">
    <property type="term" value="F:transaminase activity"/>
    <property type="evidence" value="ECO:0007669"/>
    <property type="project" value="UniProtKB-KW"/>
</dbReference>
<evidence type="ECO:0000256" key="2">
    <source>
        <dbReference type="ARBA" id="ARBA00009320"/>
    </source>
</evidence>
<keyword evidence="6" id="KW-0032">Aminotransferase</keyword>
<dbReference type="RefSeq" id="WP_279241135.1">
    <property type="nucleotide sequence ID" value="NZ_CP036501.1"/>
</dbReference>
<reference evidence="6 7" key="1">
    <citation type="submission" date="2019-02" db="EMBL/GenBank/DDBJ databases">
        <title>Halieaceae_genomes.</title>
        <authorList>
            <person name="Li S.-H."/>
        </authorList>
    </citation>
    <scope>NUCLEOTIDE SEQUENCE [LARGE SCALE GENOMIC DNA]</scope>
    <source>
        <strain evidence="6 7">JH123</strain>
    </source>
</reference>
<dbReference type="PANTHER" id="PTHR42743:SF10">
    <property type="entry name" value="D-ALANINE AMINOTRANSFERASE"/>
    <property type="match status" value="1"/>
</dbReference>
<dbReference type="Gene3D" id="3.30.470.10">
    <property type="match status" value="1"/>
</dbReference>
<evidence type="ECO:0000256" key="5">
    <source>
        <dbReference type="RuleBase" id="RU004516"/>
    </source>
</evidence>
<dbReference type="InterPro" id="IPR036038">
    <property type="entry name" value="Aminotransferase-like"/>
</dbReference>
<dbReference type="InterPro" id="IPR050571">
    <property type="entry name" value="Class-IV_PLP-Dep_Aminotrnsfr"/>
</dbReference>
<evidence type="ECO:0000313" key="6">
    <source>
        <dbReference type="EMBL" id="UZP74675.1"/>
    </source>
</evidence>
<dbReference type="InterPro" id="IPR018300">
    <property type="entry name" value="Aminotrans_IV_CS"/>
</dbReference>
<dbReference type="InterPro" id="IPR043132">
    <property type="entry name" value="BCAT-like_C"/>
</dbReference>
<evidence type="ECO:0000256" key="1">
    <source>
        <dbReference type="ARBA" id="ARBA00001933"/>
    </source>
</evidence>
<dbReference type="InterPro" id="IPR043131">
    <property type="entry name" value="BCAT-like_N"/>
</dbReference>
<dbReference type="InterPro" id="IPR001544">
    <property type="entry name" value="Aminotrans_IV"/>
</dbReference>
<accession>A0ABY6Q809</accession>
<name>A0ABY6Q809_9GAMM</name>
<dbReference type="Proteomes" id="UP001317963">
    <property type="component" value="Chromosome"/>
</dbReference>
<evidence type="ECO:0000256" key="3">
    <source>
        <dbReference type="ARBA" id="ARBA00022898"/>
    </source>
</evidence>
<keyword evidence="3 5" id="KW-0663">Pyridoxal phosphate</keyword>
<dbReference type="Gene3D" id="3.20.10.10">
    <property type="entry name" value="D-amino Acid Aminotransferase, subunit A, domain 2"/>
    <property type="match status" value="1"/>
</dbReference>
<comment type="similarity">
    <text evidence="2 4">Belongs to the class-IV pyridoxal-phosphate-dependent aminotransferase family.</text>
</comment>
<evidence type="ECO:0000313" key="7">
    <source>
        <dbReference type="Proteomes" id="UP001317963"/>
    </source>
</evidence>
<proteinExistence type="inferred from homology"/>
<protein>
    <submittedName>
        <fullName evidence="6">D-alanine aminotransferase</fullName>
    </submittedName>
</protein>
<dbReference type="EMBL" id="CP036501">
    <property type="protein sequence ID" value="UZP74675.1"/>
    <property type="molecule type" value="Genomic_DNA"/>
</dbReference>
<dbReference type="PANTHER" id="PTHR42743">
    <property type="entry name" value="AMINO-ACID AMINOTRANSFERASE"/>
    <property type="match status" value="1"/>
</dbReference>
<comment type="cofactor">
    <cofactor evidence="1 5">
        <name>pyridoxal 5'-phosphate</name>
        <dbReference type="ChEBI" id="CHEBI:597326"/>
    </cofactor>
</comment>
<evidence type="ECO:0000256" key="4">
    <source>
        <dbReference type="RuleBase" id="RU004106"/>
    </source>
</evidence>
<gene>
    <name evidence="6" type="ORF">E0F26_07960</name>
</gene>
<organism evidence="6 7">
    <name type="scientific">Candidatus Paraluminiphilus aquimaris</name>
    <dbReference type="NCBI Taxonomy" id="2518994"/>
    <lineage>
        <taxon>Bacteria</taxon>
        <taxon>Pseudomonadati</taxon>
        <taxon>Pseudomonadota</taxon>
        <taxon>Gammaproteobacteria</taxon>
        <taxon>Cellvibrionales</taxon>
        <taxon>Halieaceae</taxon>
        <taxon>Candidatus Paraluminiphilus</taxon>
    </lineage>
</organism>